<feature type="transmembrane region" description="Helical" evidence="1">
    <location>
        <begin position="25"/>
        <end position="46"/>
    </location>
</feature>
<reference evidence="2 3" key="1">
    <citation type="submission" date="2021-06" db="EMBL/GenBank/DDBJ databases">
        <title>Caerostris extrusa draft genome.</title>
        <authorList>
            <person name="Kono N."/>
            <person name="Arakawa K."/>
        </authorList>
    </citation>
    <scope>NUCLEOTIDE SEQUENCE [LARGE SCALE GENOMIC DNA]</scope>
</reference>
<name>A0AAV4RMC9_CAEEX</name>
<dbReference type="Proteomes" id="UP001054945">
    <property type="component" value="Unassembled WGS sequence"/>
</dbReference>
<dbReference type="AlphaFoldDB" id="A0AAV4RMC9"/>
<dbReference type="EMBL" id="BPLR01008022">
    <property type="protein sequence ID" value="GIY21461.1"/>
    <property type="molecule type" value="Genomic_DNA"/>
</dbReference>
<comment type="caution">
    <text evidence="2">The sequence shown here is derived from an EMBL/GenBank/DDBJ whole genome shotgun (WGS) entry which is preliminary data.</text>
</comment>
<keyword evidence="1" id="KW-0472">Membrane</keyword>
<evidence type="ECO:0000256" key="1">
    <source>
        <dbReference type="SAM" id="Phobius"/>
    </source>
</evidence>
<protein>
    <submittedName>
        <fullName evidence="2">Uncharacterized protein</fullName>
    </submittedName>
</protein>
<proteinExistence type="predicted"/>
<keyword evidence="1" id="KW-1133">Transmembrane helix</keyword>
<keyword evidence="3" id="KW-1185">Reference proteome</keyword>
<accession>A0AAV4RMC9</accession>
<sequence>MVHLEVVQILSLRCYTTKREKISTAIPLLIAIIGSLIVHLEMVRVLSLRCYTTKRKNIHCYWCCNYWLAYSSFGSGSDRGKKEKNIHCYTIAYCNYWLVYGSFGSDSGIVAKVLYHKRGKNIHCYTIAYYNYWLHLVVMVNLEVVQVLLLRCCQVLSMRI</sequence>
<evidence type="ECO:0000313" key="2">
    <source>
        <dbReference type="EMBL" id="GIY21461.1"/>
    </source>
</evidence>
<organism evidence="2 3">
    <name type="scientific">Caerostris extrusa</name>
    <name type="common">Bark spider</name>
    <name type="synonym">Caerostris bankana</name>
    <dbReference type="NCBI Taxonomy" id="172846"/>
    <lineage>
        <taxon>Eukaryota</taxon>
        <taxon>Metazoa</taxon>
        <taxon>Ecdysozoa</taxon>
        <taxon>Arthropoda</taxon>
        <taxon>Chelicerata</taxon>
        <taxon>Arachnida</taxon>
        <taxon>Araneae</taxon>
        <taxon>Araneomorphae</taxon>
        <taxon>Entelegynae</taxon>
        <taxon>Araneoidea</taxon>
        <taxon>Araneidae</taxon>
        <taxon>Caerostris</taxon>
    </lineage>
</organism>
<keyword evidence="1" id="KW-0812">Transmembrane</keyword>
<gene>
    <name evidence="2" type="ORF">CEXT_631471</name>
</gene>
<evidence type="ECO:0000313" key="3">
    <source>
        <dbReference type="Proteomes" id="UP001054945"/>
    </source>
</evidence>